<evidence type="ECO:0000256" key="4">
    <source>
        <dbReference type="ARBA" id="ARBA00022801"/>
    </source>
</evidence>
<dbReference type="Pfam" id="PF01694">
    <property type="entry name" value="Rhomboid"/>
    <property type="match status" value="1"/>
</dbReference>
<feature type="domain" description="Peptidase S54 rhomboid" evidence="8">
    <location>
        <begin position="62"/>
        <end position="212"/>
    </location>
</feature>
<evidence type="ECO:0000256" key="2">
    <source>
        <dbReference type="ARBA" id="ARBA00009045"/>
    </source>
</evidence>
<feature type="transmembrane region" description="Helical" evidence="7">
    <location>
        <begin position="194"/>
        <end position="213"/>
    </location>
</feature>
<dbReference type="FunFam" id="1.20.1540.10:FF:000027">
    <property type="entry name" value="Rhomboid family intramembrane serine protease"/>
    <property type="match status" value="1"/>
</dbReference>
<dbReference type="STRING" id="868595.Desca_0451"/>
<evidence type="ECO:0000256" key="6">
    <source>
        <dbReference type="ARBA" id="ARBA00023136"/>
    </source>
</evidence>
<reference evidence="9 10" key="1">
    <citation type="submission" date="2011-05" db="EMBL/GenBank/DDBJ databases">
        <title>Complete sequence of Desulfotomaculum carboxydivorans CO-1-SRB.</title>
        <authorList>
            <consortium name="US DOE Joint Genome Institute"/>
            <person name="Lucas S."/>
            <person name="Han J."/>
            <person name="Lapidus A."/>
            <person name="Cheng J.-F."/>
            <person name="Goodwin L."/>
            <person name="Pitluck S."/>
            <person name="Peters L."/>
            <person name="Mikhailova N."/>
            <person name="Lu M."/>
            <person name="Han C."/>
            <person name="Tapia R."/>
            <person name="Land M."/>
            <person name="Hauser L."/>
            <person name="Kyrpides N."/>
            <person name="Ivanova N."/>
            <person name="Pagani I."/>
            <person name="Stams A."/>
            <person name="Plugge C."/>
            <person name="Muyzer G."/>
            <person name="Kuever J."/>
            <person name="Parshina S."/>
            <person name="Ivanova A."/>
            <person name="Nazina T."/>
            <person name="Woyke T."/>
        </authorList>
    </citation>
    <scope>NUCLEOTIDE SEQUENCE [LARGE SCALE GENOMIC DNA]</scope>
    <source>
        <strain evidence="10">DSM 14880 / VKM B-2319 / CO-1-SRB</strain>
    </source>
</reference>
<keyword evidence="6 7" id="KW-0472">Membrane</keyword>
<evidence type="ECO:0000256" key="3">
    <source>
        <dbReference type="ARBA" id="ARBA00022692"/>
    </source>
</evidence>
<gene>
    <name evidence="9" type="ordered locus">Desca_0451</name>
</gene>
<dbReference type="InterPro" id="IPR050925">
    <property type="entry name" value="Rhomboid_protease_S54"/>
</dbReference>
<dbReference type="HOGENOM" id="CLU_055068_5_1_9"/>
<evidence type="ECO:0000259" key="8">
    <source>
        <dbReference type="Pfam" id="PF01694"/>
    </source>
</evidence>
<protein>
    <submittedName>
        <fullName evidence="9">Peptidase S54, rhomboid domain protein</fullName>
    </submittedName>
</protein>
<dbReference type="AlphaFoldDB" id="F6B794"/>
<dbReference type="MEROPS" id="S54.027"/>
<keyword evidence="3 7" id="KW-0812">Transmembrane</keyword>
<dbReference type="EMBL" id="CP002736">
    <property type="protein sequence ID" value="AEF93344.1"/>
    <property type="molecule type" value="Genomic_DNA"/>
</dbReference>
<name>F6B794_DESCC</name>
<feature type="transmembrane region" description="Helical" evidence="7">
    <location>
        <begin position="16"/>
        <end position="33"/>
    </location>
</feature>
<dbReference type="InterPro" id="IPR022764">
    <property type="entry name" value="Peptidase_S54_rhomboid_dom"/>
</dbReference>
<proteinExistence type="inferred from homology"/>
<comment type="similarity">
    <text evidence="2">Belongs to the peptidase S54 family.</text>
</comment>
<evidence type="ECO:0000313" key="9">
    <source>
        <dbReference type="EMBL" id="AEF93344.1"/>
    </source>
</evidence>
<feature type="transmembrane region" description="Helical" evidence="7">
    <location>
        <begin position="101"/>
        <end position="120"/>
    </location>
</feature>
<dbReference type="KEGG" id="dca:Desca_0451"/>
<dbReference type="Proteomes" id="UP000009226">
    <property type="component" value="Chromosome"/>
</dbReference>
<dbReference type="GO" id="GO:0004252">
    <property type="term" value="F:serine-type endopeptidase activity"/>
    <property type="evidence" value="ECO:0007669"/>
    <property type="project" value="InterPro"/>
</dbReference>
<evidence type="ECO:0000313" key="10">
    <source>
        <dbReference type="Proteomes" id="UP000009226"/>
    </source>
</evidence>
<keyword evidence="10" id="KW-1185">Reference proteome</keyword>
<dbReference type="Gene3D" id="1.20.1540.10">
    <property type="entry name" value="Rhomboid-like"/>
    <property type="match status" value="1"/>
</dbReference>
<feature type="transmembrane region" description="Helical" evidence="7">
    <location>
        <begin position="126"/>
        <end position="146"/>
    </location>
</feature>
<dbReference type="GO" id="GO:0016020">
    <property type="term" value="C:membrane"/>
    <property type="evidence" value="ECO:0007669"/>
    <property type="project" value="UniProtKB-SubCell"/>
</dbReference>
<comment type="subcellular location">
    <subcellularLocation>
        <location evidence="1">Membrane</location>
        <topology evidence="1">Multi-pass membrane protein</topology>
    </subcellularLocation>
</comment>
<keyword evidence="5 7" id="KW-1133">Transmembrane helix</keyword>
<dbReference type="PANTHER" id="PTHR43731:SF14">
    <property type="entry name" value="PRESENILIN-ASSOCIATED RHOMBOID-LIKE PROTEIN, MITOCHONDRIAL"/>
    <property type="match status" value="1"/>
</dbReference>
<dbReference type="InterPro" id="IPR035952">
    <property type="entry name" value="Rhomboid-like_sf"/>
</dbReference>
<dbReference type="eggNOG" id="COG0705">
    <property type="taxonomic scope" value="Bacteria"/>
</dbReference>
<keyword evidence="4" id="KW-0378">Hydrolase</keyword>
<evidence type="ECO:0000256" key="5">
    <source>
        <dbReference type="ARBA" id="ARBA00022989"/>
    </source>
</evidence>
<evidence type="ECO:0000256" key="1">
    <source>
        <dbReference type="ARBA" id="ARBA00004141"/>
    </source>
</evidence>
<sequence length="218" mass="24451">MIAIIPLKDNIPSRRFPIVTVTIILLNALVFFYEQSLGPYVDQLIMTFGVTPAHIFEYSLTGQLILLTTAMFLHGGWMHFLGNMLYLWIFGDNVEDRLGRLRFLLFYLITGYIATIAHVFHDPTSTSPLIGASGAIAGVLGGYFILYPHARVLTLVPIFIFISIIHIPALVFLGLWFLLQVYYQTMSLEGGQTVAFLAHIAGFAAGAILVKVFQKYRY</sequence>
<dbReference type="PANTHER" id="PTHR43731">
    <property type="entry name" value="RHOMBOID PROTEASE"/>
    <property type="match status" value="1"/>
</dbReference>
<evidence type="ECO:0000256" key="7">
    <source>
        <dbReference type="SAM" id="Phobius"/>
    </source>
</evidence>
<feature type="transmembrane region" description="Helical" evidence="7">
    <location>
        <begin position="158"/>
        <end position="182"/>
    </location>
</feature>
<feature type="transmembrane region" description="Helical" evidence="7">
    <location>
        <begin position="64"/>
        <end position="89"/>
    </location>
</feature>
<organism evidence="9 10">
    <name type="scientific">Desulfotomaculum nigrificans (strain DSM 14880 / VKM B-2319 / CO-1-SRB)</name>
    <name type="common">Desulfotomaculum carboxydivorans</name>
    <dbReference type="NCBI Taxonomy" id="868595"/>
    <lineage>
        <taxon>Bacteria</taxon>
        <taxon>Bacillati</taxon>
        <taxon>Bacillota</taxon>
        <taxon>Clostridia</taxon>
        <taxon>Eubacteriales</taxon>
        <taxon>Desulfotomaculaceae</taxon>
        <taxon>Desulfotomaculum</taxon>
    </lineage>
</organism>
<dbReference type="SUPFAM" id="SSF144091">
    <property type="entry name" value="Rhomboid-like"/>
    <property type="match status" value="1"/>
</dbReference>
<accession>F6B794</accession>